<feature type="region of interest" description="Disordered" evidence="1">
    <location>
        <begin position="1"/>
        <end position="24"/>
    </location>
</feature>
<gene>
    <name evidence="2" type="ORF">HAX54_023654</name>
</gene>
<keyword evidence="3" id="KW-1185">Reference proteome</keyword>
<feature type="compositionally biased region" description="Basic and acidic residues" evidence="1">
    <location>
        <begin position="70"/>
        <end position="79"/>
    </location>
</feature>
<dbReference type="EMBL" id="JACEIK010028735">
    <property type="protein sequence ID" value="MCE5166662.1"/>
    <property type="molecule type" value="Genomic_DNA"/>
</dbReference>
<dbReference type="Proteomes" id="UP000823775">
    <property type="component" value="Unassembled WGS sequence"/>
</dbReference>
<evidence type="ECO:0000256" key="1">
    <source>
        <dbReference type="SAM" id="MobiDB-lite"/>
    </source>
</evidence>
<proteinExistence type="predicted"/>
<name>A0ABS8Y6K4_DATST</name>
<protein>
    <submittedName>
        <fullName evidence="2">Uncharacterized protein</fullName>
    </submittedName>
</protein>
<evidence type="ECO:0000313" key="3">
    <source>
        <dbReference type="Proteomes" id="UP000823775"/>
    </source>
</evidence>
<sequence length="92" mass="10974">MLEKTIRHSLFQDQQSRQEDLRGDDMRGMIHDAFGIFIQLLDDNISEREEIEPNVEDNTRHPSRNQPNPEVDKFEQLVKDSNEKLYPECKKF</sequence>
<evidence type="ECO:0000313" key="2">
    <source>
        <dbReference type="EMBL" id="MCE5166662.1"/>
    </source>
</evidence>
<organism evidence="2 3">
    <name type="scientific">Datura stramonium</name>
    <name type="common">Jimsonweed</name>
    <name type="synonym">Common thornapple</name>
    <dbReference type="NCBI Taxonomy" id="4076"/>
    <lineage>
        <taxon>Eukaryota</taxon>
        <taxon>Viridiplantae</taxon>
        <taxon>Streptophyta</taxon>
        <taxon>Embryophyta</taxon>
        <taxon>Tracheophyta</taxon>
        <taxon>Spermatophyta</taxon>
        <taxon>Magnoliopsida</taxon>
        <taxon>eudicotyledons</taxon>
        <taxon>Gunneridae</taxon>
        <taxon>Pentapetalae</taxon>
        <taxon>asterids</taxon>
        <taxon>lamiids</taxon>
        <taxon>Solanales</taxon>
        <taxon>Solanaceae</taxon>
        <taxon>Solanoideae</taxon>
        <taxon>Datureae</taxon>
        <taxon>Datura</taxon>
    </lineage>
</organism>
<feature type="non-terminal residue" evidence="2">
    <location>
        <position position="92"/>
    </location>
</feature>
<reference evidence="2 3" key="1">
    <citation type="journal article" date="2021" name="BMC Genomics">
        <title>Datura genome reveals duplications of psychoactive alkaloid biosynthetic genes and high mutation rate following tissue culture.</title>
        <authorList>
            <person name="Rajewski A."/>
            <person name="Carter-House D."/>
            <person name="Stajich J."/>
            <person name="Litt A."/>
        </authorList>
    </citation>
    <scope>NUCLEOTIDE SEQUENCE [LARGE SCALE GENOMIC DNA]</scope>
    <source>
        <strain evidence="2">AR-01</strain>
    </source>
</reference>
<accession>A0ABS8Y6K4</accession>
<comment type="caution">
    <text evidence="2">The sequence shown here is derived from an EMBL/GenBank/DDBJ whole genome shotgun (WGS) entry which is preliminary data.</text>
</comment>
<feature type="region of interest" description="Disordered" evidence="1">
    <location>
        <begin position="48"/>
        <end position="79"/>
    </location>
</feature>